<keyword evidence="10" id="KW-1185">Reference proteome</keyword>
<evidence type="ECO:0000313" key="9">
    <source>
        <dbReference type="EMBL" id="QWZ06620.1"/>
    </source>
</evidence>
<accession>A0A975XYQ2</accession>
<feature type="domain" description="ABC transmembrane type-1" evidence="8">
    <location>
        <begin position="112"/>
        <end position="321"/>
    </location>
</feature>
<feature type="transmembrane region" description="Helical" evidence="7">
    <location>
        <begin position="194"/>
        <end position="213"/>
    </location>
</feature>
<comment type="similarity">
    <text evidence="7">Belongs to the binding-protein-dependent transport system permease family.</text>
</comment>
<keyword evidence="6 7" id="KW-0472">Membrane</keyword>
<dbReference type="Pfam" id="PF19300">
    <property type="entry name" value="BPD_transp_1_N"/>
    <property type="match status" value="1"/>
</dbReference>
<dbReference type="Pfam" id="PF00528">
    <property type="entry name" value="BPD_transp_1"/>
    <property type="match status" value="1"/>
</dbReference>
<dbReference type="InterPro" id="IPR000515">
    <property type="entry name" value="MetI-like"/>
</dbReference>
<dbReference type="AlphaFoldDB" id="A0A975XYQ2"/>
<evidence type="ECO:0000256" key="7">
    <source>
        <dbReference type="RuleBase" id="RU363032"/>
    </source>
</evidence>
<keyword evidence="4 7" id="KW-0812">Transmembrane</keyword>
<protein>
    <submittedName>
        <fullName evidence="9">ABC transporter permease</fullName>
    </submittedName>
</protein>
<dbReference type="PROSITE" id="PS50928">
    <property type="entry name" value="ABC_TM1"/>
    <property type="match status" value="1"/>
</dbReference>
<dbReference type="CDD" id="cd06261">
    <property type="entry name" value="TM_PBP2"/>
    <property type="match status" value="1"/>
</dbReference>
<evidence type="ECO:0000256" key="2">
    <source>
        <dbReference type="ARBA" id="ARBA00022448"/>
    </source>
</evidence>
<feature type="transmembrane region" description="Helical" evidence="7">
    <location>
        <begin position="151"/>
        <end position="174"/>
    </location>
</feature>
<keyword evidence="2 7" id="KW-0813">Transport</keyword>
<dbReference type="KEGG" id="nps:KRR39_13740"/>
<evidence type="ECO:0000256" key="3">
    <source>
        <dbReference type="ARBA" id="ARBA00022475"/>
    </source>
</evidence>
<evidence type="ECO:0000259" key="8">
    <source>
        <dbReference type="PROSITE" id="PS50928"/>
    </source>
</evidence>
<evidence type="ECO:0000256" key="5">
    <source>
        <dbReference type="ARBA" id="ARBA00022989"/>
    </source>
</evidence>
<feature type="transmembrane region" description="Helical" evidence="7">
    <location>
        <begin position="112"/>
        <end position="139"/>
    </location>
</feature>
<evidence type="ECO:0000313" key="10">
    <source>
        <dbReference type="Proteomes" id="UP000683575"/>
    </source>
</evidence>
<evidence type="ECO:0000256" key="6">
    <source>
        <dbReference type="ARBA" id="ARBA00023136"/>
    </source>
</evidence>
<dbReference type="Proteomes" id="UP000683575">
    <property type="component" value="Chromosome"/>
</dbReference>
<evidence type="ECO:0000256" key="1">
    <source>
        <dbReference type="ARBA" id="ARBA00004651"/>
    </source>
</evidence>
<feature type="transmembrane region" description="Helical" evidence="7">
    <location>
        <begin position="12"/>
        <end position="32"/>
    </location>
</feature>
<keyword evidence="3" id="KW-1003">Cell membrane</keyword>
<keyword evidence="5 7" id="KW-1133">Transmembrane helix</keyword>
<sequence>MTGASYVVKRLVAAVLVLLTIAALTFLVFHLLPNDVSQASCGKPCTAERREVVRHFLGYDQPVLVQLGEFLRGIVAGRSYGTAAATVHCSAPCFGYSFRLNEPVTSLIGERFGITASIALGAAVIWSVVGVGTGVLAALRRGTWVDRVAMGSTVVGVSTPTYLVGLVGIYVFGFKLNVLPVGTFVPFREDPVGWAWHLVLPWVVLAVASAAVYTRMTRSQMLDVLEENYVRTARAKGLSERQVVLRHALRNALLPVVTLFGLDLGGLLGGAVITEKIFSMQGVGALLVDSVGNLDLPVVLGVTLFSAFLIVLANLVVDLAYSRLDPRVSRSG</sequence>
<comment type="subcellular location">
    <subcellularLocation>
        <location evidence="1 7">Cell membrane</location>
        <topology evidence="1 7">Multi-pass membrane protein</topology>
    </subcellularLocation>
</comment>
<feature type="transmembrane region" description="Helical" evidence="7">
    <location>
        <begin position="298"/>
        <end position="321"/>
    </location>
</feature>
<dbReference type="PANTHER" id="PTHR43163:SF6">
    <property type="entry name" value="DIPEPTIDE TRANSPORT SYSTEM PERMEASE PROTEIN DPPB-RELATED"/>
    <property type="match status" value="1"/>
</dbReference>
<proteinExistence type="inferred from homology"/>
<reference evidence="9" key="1">
    <citation type="submission" date="2021-06" db="EMBL/GenBank/DDBJ databases">
        <title>Complete genome sequence of Nocardioides sp. G188.</title>
        <authorList>
            <person name="Im W.-T."/>
        </authorList>
    </citation>
    <scope>NUCLEOTIDE SEQUENCE</scope>
    <source>
        <strain evidence="9">G188</strain>
    </source>
</reference>
<evidence type="ECO:0000256" key="4">
    <source>
        <dbReference type="ARBA" id="ARBA00022692"/>
    </source>
</evidence>
<dbReference type="GO" id="GO:0005886">
    <property type="term" value="C:plasma membrane"/>
    <property type="evidence" value="ECO:0007669"/>
    <property type="project" value="UniProtKB-SubCell"/>
</dbReference>
<dbReference type="EMBL" id="CP077062">
    <property type="protein sequence ID" value="QWZ06620.1"/>
    <property type="molecule type" value="Genomic_DNA"/>
</dbReference>
<name>A0A975XYQ2_9ACTN</name>
<dbReference type="InterPro" id="IPR045621">
    <property type="entry name" value="BPD_transp_1_N"/>
</dbReference>
<feature type="transmembrane region" description="Helical" evidence="7">
    <location>
        <begin position="252"/>
        <end position="278"/>
    </location>
</feature>
<organism evidence="9 10">
    <name type="scientific">Nocardioides panacis</name>
    <dbReference type="NCBI Taxonomy" id="2849501"/>
    <lineage>
        <taxon>Bacteria</taxon>
        <taxon>Bacillati</taxon>
        <taxon>Actinomycetota</taxon>
        <taxon>Actinomycetes</taxon>
        <taxon>Propionibacteriales</taxon>
        <taxon>Nocardioidaceae</taxon>
        <taxon>Nocardioides</taxon>
    </lineage>
</organism>
<gene>
    <name evidence="9" type="ORF">KRR39_13740</name>
</gene>
<dbReference type="PANTHER" id="PTHR43163">
    <property type="entry name" value="DIPEPTIDE TRANSPORT SYSTEM PERMEASE PROTEIN DPPB-RELATED"/>
    <property type="match status" value="1"/>
</dbReference>
<dbReference type="GO" id="GO:0055085">
    <property type="term" value="P:transmembrane transport"/>
    <property type="evidence" value="ECO:0007669"/>
    <property type="project" value="InterPro"/>
</dbReference>
<dbReference type="RefSeq" id="WP_216937662.1">
    <property type="nucleotide sequence ID" value="NZ_CP077062.1"/>
</dbReference>